<reference evidence="6 7" key="1">
    <citation type="submission" date="2016-05" db="EMBL/GenBank/DDBJ databases">
        <title>Complete Genome and Methylome Analysis of Psychrotrophic Bacterial Isolates from Antarctic Lake Untersee.</title>
        <authorList>
            <person name="Fomenkov A."/>
            <person name="Akimov V.N."/>
            <person name="Vasilyeva L.V."/>
            <person name="Andersen D."/>
            <person name="Vincze T."/>
            <person name="Roberts R.J."/>
        </authorList>
    </citation>
    <scope>NUCLEOTIDE SEQUENCE [LARGE SCALE GENOMIC DNA]</scope>
    <source>
        <strain evidence="6 7">U14-5</strain>
    </source>
</reference>
<feature type="binding site" evidence="4">
    <location>
        <begin position="2"/>
        <end position="6"/>
    </location>
    <ligand>
        <name>ATP</name>
        <dbReference type="ChEBI" id="CHEBI:30616"/>
    </ligand>
</feature>
<dbReference type="PANTHER" id="PTHR23407">
    <property type="entry name" value="ATPASE INHIBITOR/5-FORMYLTETRAHYDROFOLATE CYCLO-LIGASE"/>
    <property type="match status" value="1"/>
</dbReference>
<dbReference type="NCBIfam" id="TIGR02727">
    <property type="entry name" value="MTHFS_bact"/>
    <property type="match status" value="1"/>
</dbReference>
<dbReference type="RefSeq" id="WP_075623507.1">
    <property type="nucleotide sequence ID" value="NZ_CP015607.1"/>
</dbReference>
<protein>
    <recommendedName>
        <fullName evidence="5">5-formyltetrahydrofolate cyclo-ligase</fullName>
        <ecNumber evidence="5">6.3.3.2</ecNumber>
    </recommendedName>
</protein>
<gene>
    <name evidence="6" type="ORF">BSA145_20005</name>
</gene>
<proteinExistence type="inferred from homology"/>
<dbReference type="Proteomes" id="UP000185426">
    <property type="component" value="Chromosome"/>
</dbReference>
<dbReference type="Gene3D" id="3.40.50.10420">
    <property type="entry name" value="NagB/RpiA/CoA transferase-like"/>
    <property type="match status" value="1"/>
</dbReference>
<feature type="binding site" evidence="4">
    <location>
        <begin position="132"/>
        <end position="140"/>
    </location>
    <ligand>
        <name>ATP</name>
        <dbReference type="ChEBI" id="CHEBI:30616"/>
    </ligand>
</feature>
<dbReference type="Pfam" id="PF01812">
    <property type="entry name" value="5-FTHF_cyc-lig"/>
    <property type="match status" value="1"/>
</dbReference>
<keyword evidence="2 4" id="KW-0547">Nucleotide-binding</keyword>
<name>A0A1L6ZN71_BACIA</name>
<dbReference type="GO" id="GO:0035999">
    <property type="term" value="P:tetrahydrofolate interconversion"/>
    <property type="evidence" value="ECO:0007669"/>
    <property type="project" value="TreeGrafter"/>
</dbReference>
<dbReference type="InterPro" id="IPR024185">
    <property type="entry name" value="FTHF_cligase-like_sf"/>
</dbReference>
<comment type="catalytic activity">
    <reaction evidence="5">
        <text>(6S)-5-formyl-5,6,7,8-tetrahydrofolate + ATP = (6R)-5,10-methenyltetrahydrofolate + ADP + phosphate</text>
        <dbReference type="Rhea" id="RHEA:10488"/>
        <dbReference type="ChEBI" id="CHEBI:30616"/>
        <dbReference type="ChEBI" id="CHEBI:43474"/>
        <dbReference type="ChEBI" id="CHEBI:57455"/>
        <dbReference type="ChEBI" id="CHEBI:57457"/>
        <dbReference type="ChEBI" id="CHEBI:456216"/>
        <dbReference type="EC" id="6.3.3.2"/>
    </reaction>
</comment>
<evidence type="ECO:0000256" key="4">
    <source>
        <dbReference type="PIRSR" id="PIRSR006806-1"/>
    </source>
</evidence>
<keyword evidence="6" id="KW-0436">Ligase</keyword>
<keyword evidence="3 4" id="KW-0067">ATP-binding</keyword>
<dbReference type="PANTHER" id="PTHR23407:SF1">
    <property type="entry name" value="5-FORMYLTETRAHYDROFOLATE CYCLO-LIGASE"/>
    <property type="match status" value="1"/>
</dbReference>
<dbReference type="EC" id="6.3.3.2" evidence="5"/>
<keyword evidence="5" id="KW-0479">Metal-binding</keyword>
<evidence type="ECO:0000256" key="5">
    <source>
        <dbReference type="RuleBase" id="RU361279"/>
    </source>
</evidence>
<comment type="cofactor">
    <cofactor evidence="5">
        <name>Mg(2+)</name>
        <dbReference type="ChEBI" id="CHEBI:18420"/>
    </cofactor>
</comment>
<comment type="similarity">
    <text evidence="1 5">Belongs to the 5-formyltetrahydrofolate cyclo-ligase family.</text>
</comment>
<dbReference type="EMBL" id="CP015607">
    <property type="protein sequence ID" value="APT47950.1"/>
    <property type="molecule type" value="Genomic_DNA"/>
</dbReference>
<dbReference type="PIRSF" id="PIRSF006806">
    <property type="entry name" value="FTHF_cligase"/>
    <property type="match status" value="1"/>
</dbReference>
<dbReference type="InterPro" id="IPR037171">
    <property type="entry name" value="NagB/RpiA_transferase-like"/>
</dbReference>
<evidence type="ECO:0000313" key="7">
    <source>
        <dbReference type="Proteomes" id="UP000185426"/>
    </source>
</evidence>
<keyword evidence="5" id="KW-0460">Magnesium</keyword>
<dbReference type="SUPFAM" id="SSF100950">
    <property type="entry name" value="NagB/RpiA/CoA transferase-like"/>
    <property type="match status" value="1"/>
</dbReference>
<organism evidence="6 7">
    <name type="scientific">Bacillus safensis</name>
    <dbReference type="NCBI Taxonomy" id="561879"/>
    <lineage>
        <taxon>Bacteria</taxon>
        <taxon>Bacillati</taxon>
        <taxon>Bacillota</taxon>
        <taxon>Bacilli</taxon>
        <taxon>Bacillales</taxon>
        <taxon>Bacillaceae</taxon>
        <taxon>Bacillus</taxon>
    </lineage>
</organism>
<accession>A0A1L6ZN71</accession>
<dbReference type="GO" id="GO:0046872">
    <property type="term" value="F:metal ion binding"/>
    <property type="evidence" value="ECO:0007669"/>
    <property type="project" value="UniProtKB-KW"/>
</dbReference>
<sequence length="186" mass="21091">MKKELRLQTLAKLDQMSAEEFKRSTALLHEHLFQLSSWKQANTIALTMSRGKEVPTMPLIEKAWQEGKTVCVPTCFPETKEMTFYEYTPETKMISRYFGLIEPDPLASAAASKESIDLIIVPGVCFDRQGYRIGYGGGYYDRYLADYHGETLALCLTVQQTEHIPAETHDIPVSIMVSEKGTIYPK</sequence>
<feature type="binding site" evidence="4">
    <location>
        <position position="48"/>
    </location>
    <ligand>
        <name>substrate</name>
    </ligand>
</feature>
<dbReference type="GO" id="GO:0030272">
    <property type="term" value="F:5-formyltetrahydrofolate cyclo-ligase activity"/>
    <property type="evidence" value="ECO:0007669"/>
    <property type="project" value="UniProtKB-EC"/>
</dbReference>
<evidence type="ECO:0000256" key="2">
    <source>
        <dbReference type="ARBA" id="ARBA00022741"/>
    </source>
</evidence>
<dbReference type="InterPro" id="IPR002698">
    <property type="entry name" value="FTHF_cligase"/>
</dbReference>
<feature type="binding site" evidence="4">
    <location>
        <position position="53"/>
    </location>
    <ligand>
        <name>substrate</name>
    </ligand>
</feature>
<evidence type="ECO:0000256" key="3">
    <source>
        <dbReference type="ARBA" id="ARBA00022840"/>
    </source>
</evidence>
<dbReference type="AlphaFoldDB" id="A0A1L6ZN71"/>
<dbReference type="GO" id="GO:0005524">
    <property type="term" value="F:ATP binding"/>
    <property type="evidence" value="ECO:0007669"/>
    <property type="project" value="UniProtKB-KW"/>
</dbReference>
<evidence type="ECO:0000313" key="6">
    <source>
        <dbReference type="EMBL" id="APT47950.1"/>
    </source>
</evidence>
<evidence type="ECO:0000256" key="1">
    <source>
        <dbReference type="ARBA" id="ARBA00010638"/>
    </source>
</evidence>
<dbReference type="GO" id="GO:0009396">
    <property type="term" value="P:folic acid-containing compound biosynthetic process"/>
    <property type="evidence" value="ECO:0007669"/>
    <property type="project" value="TreeGrafter"/>
</dbReference>